<accession>A0A183IRX0</accession>
<keyword evidence="16" id="KW-1185">Reference proteome</keyword>
<comment type="subcellular location">
    <subcellularLocation>
        <location evidence="1 13">Mitochondrion inner membrane</location>
        <topology evidence="1 13">Single-pass membrane protein</topology>
    </subcellularLocation>
</comment>
<feature type="region of interest" description="Disordered" evidence="14">
    <location>
        <begin position="70"/>
        <end position="103"/>
    </location>
</feature>
<reference evidence="15 16" key="2">
    <citation type="submission" date="2018-11" db="EMBL/GenBank/DDBJ databases">
        <authorList>
            <consortium name="Pathogen Informatics"/>
        </authorList>
    </citation>
    <scope>NUCLEOTIDE SEQUENCE [LARGE SCALE GENOMIC DNA]</scope>
</reference>
<evidence type="ECO:0000256" key="4">
    <source>
        <dbReference type="ARBA" id="ARBA00022448"/>
    </source>
</evidence>
<comment type="subunit">
    <text evidence="12 13">Component of the ubiquinol-cytochrome c oxidoreductase (cytochrome b-c1 complex, complex III, CIII), a multisubunit enzyme composed of 11 subunits. The complex is composed of 3 respiratory subunits cytochrome b, cytochrome c1 and Rieske protein UQCRFS1, 2 core protein subunits UQCRC1/QCR1 and UQCRC2/QCR2, and 6 low-molecular weight protein subunits UQCRH/QCR6, UQCRB/QCR7, UQCRQ/QCR8, UQCR10/QCR9, UQCR11/QCR10 and subunit 9, the cleavage product of Rieske protein UQCRFS1. The complex exists as an obligatory dimer and forms supercomplexes (SCs) in the inner mitochondrial membrane with NADH-ubiquinone oxidoreductase (complex I, CI) and cytochrome c oxidase (complex IV, CIV), resulting in different assemblies (supercomplex SCI(1)III(2)IV(1) and megacomplex MCI(2)III(2)IV(2)). Interacts with UQCC6.</text>
</comment>
<evidence type="ECO:0000256" key="1">
    <source>
        <dbReference type="ARBA" id="ARBA00004434"/>
    </source>
</evidence>
<dbReference type="AlphaFoldDB" id="A0A183IRX0"/>
<keyword evidence="4 13" id="KW-0813">Transport</keyword>
<evidence type="ECO:0000256" key="10">
    <source>
        <dbReference type="ARBA" id="ARBA00023128"/>
    </source>
</evidence>
<keyword evidence="5 13" id="KW-0679">Respiratory chain</keyword>
<keyword evidence="9" id="KW-1133">Transmembrane helix</keyword>
<evidence type="ECO:0000256" key="2">
    <source>
        <dbReference type="ARBA" id="ARBA00007668"/>
    </source>
</evidence>
<evidence type="ECO:0000256" key="8">
    <source>
        <dbReference type="ARBA" id="ARBA00022982"/>
    </source>
</evidence>
<comment type="similarity">
    <text evidence="2 13">Belongs to the UQCRQ/QCR8 family.</text>
</comment>
<dbReference type="WBParaSite" id="SBAD_0000661401-mRNA-1">
    <property type="protein sequence ID" value="SBAD_0000661401-mRNA-1"/>
    <property type="gene ID" value="SBAD_0000661401"/>
</dbReference>
<evidence type="ECO:0000256" key="12">
    <source>
        <dbReference type="ARBA" id="ARBA00047105"/>
    </source>
</evidence>
<keyword evidence="7 13" id="KW-0999">Mitochondrion inner membrane</keyword>
<dbReference type="GO" id="GO:0005743">
    <property type="term" value="C:mitochondrial inner membrane"/>
    <property type="evidence" value="ECO:0007669"/>
    <property type="project" value="UniProtKB-SubCell"/>
</dbReference>
<dbReference type="GO" id="GO:0045275">
    <property type="term" value="C:respiratory chain complex III"/>
    <property type="evidence" value="ECO:0007669"/>
    <property type="project" value="UniProtKB-UniRule"/>
</dbReference>
<evidence type="ECO:0000313" key="16">
    <source>
        <dbReference type="Proteomes" id="UP000270296"/>
    </source>
</evidence>
<evidence type="ECO:0000256" key="7">
    <source>
        <dbReference type="ARBA" id="ARBA00022792"/>
    </source>
</evidence>
<evidence type="ECO:0000256" key="6">
    <source>
        <dbReference type="ARBA" id="ARBA00022692"/>
    </source>
</evidence>
<evidence type="ECO:0000313" key="17">
    <source>
        <dbReference type="WBParaSite" id="SBAD_0000661401-mRNA-1"/>
    </source>
</evidence>
<dbReference type="GO" id="GO:0006122">
    <property type="term" value="P:mitochondrial electron transport, ubiquinol to cytochrome c"/>
    <property type="evidence" value="ECO:0007669"/>
    <property type="project" value="UniProtKB-UniRule"/>
</dbReference>
<dbReference type="SUPFAM" id="SSF81508">
    <property type="entry name" value="Ubiquinone-binding protein QP-C of cytochrome bc1 complex (Ubiquinol-cytochrome c reductase)"/>
    <property type="match status" value="1"/>
</dbReference>
<evidence type="ECO:0000256" key="14">
    <source>
        <dbReference type="SAM" id="MobiDB-lite"/>
    </source>
</evidence>
<reference evidence="17" key="1">
    <citation type="submission" date="2016-06" db="UniProtKB">
        <authorList>
            <consortium name="WormBaseParasite"/>
        </authorList>
    </citation>
    <scope>IDENTIFICATION</scope>
</reference>
<evidence type="ECO:0000256" key="13">
    <source>
        <dbReference type="RuleBase" id="RU368118"/>
    </source>
</evidence>
<proteinExistence type="inferred from homology"/>
<sequence>MVDTRVRAICEARKATAKAVAKAKVDYWEKFGEVLESNFHTGNNVFKQTVRRLCGEKSGSRKVLKDRIGHPLAKDEDTPQPQATAGRFACGATGNGESPERNIRMRPWGKMAKFYGIYSFGLSPYEQRAFRGYGKELAKTFNQHIKDYWFIYLLPLAILASRAKGLDMENKSLRKDPSKYVNDK</sequence>
<evidence type="ECO:0000256" key="3">
    <source>
        <dbReference type="ARBA" id="ARBA00016324"/>
    </source>
</evidence>
<name>A0A183IRX0_9BILA</name>
<dbReference type="OrthoDB" id="6683853at2759"/>
<evidence type="ECO:0000256" key="11">
    <source>
        <dbReference type="ARBA" id="ARBA00023136"/>
    </source>
</evidence>
<dbReference type="EMBL" id="UZAM01009692">
    <property type="protein sequence ID" value="VDP09859.1"/>
    <property type="molecule type" value="Genomic_DNA"/>
</dbReference>
<evidence type="ECO:0000256" key="5">
    <source>
        <dbReference type="ARBA" id="ARBA00022660"/>
    </source>
</evidence>
<dbReference type="Pfam" id="PF02939">
    <property type="entry name" value="UcrQ"/>
    <property type="match status" value="1"/>
</dbReference>
<organism evidence="17">
    <name type="scientific">Soboliphyme baturini</name>
    <dbReference type="NCBI Taxonomy" id="241478"/>
    <lineage>
        <taxon>Eukaryota</taxon>
        <taxon>Metazoa</taxon>
        <taxon>Ecdysozoa</taxon>
        <taxon>Nematoda</taxon>
        <taxon>Enoplea</taxon>
        <taxon>Dorylaimia</taxon>
        <taxon>Dioctophymatida</taxon>
        <taxon>Dioctophymatoidea</taxon>
        <taxon>Soboliphymatidae</taxon>
        <taxon>Soboliphyme</taxon>
    </lineage>
</organism>
<keyword evidence="10 13" id="KW-0496">Mitochondrion</keyword>
<keyword evidence="6" id="KW-0812">Transmembrane</keyword>
<dbReference type="Gene3D" id="1.20.5.210">
    <property type="entry name" value="Cytochrome b-c1 complex subunit 8"/>
    <property type="match status" value="1"/>
</dbReference>
<gene>
    <name evidence="15" type="ORF">SBAD_LOCUS6367</name>
</gene>
<keyword evidence="11" id="KW-0472">Membrane</keyword>
<dbReference type="Proteomes" id="UP000270296">
    <property type="component" value="Unassembled WGS sequence"/>
</dbReference>
<evidence type="ECO:0000313" key="15">
    <source>
        <dbReference type="EMBL" id="VDP09859.1"/>
    </source>
</evidence>
<evidence type="ECO:0000256" key="9">
    <source>
        <dbReference type="ARBA" id="ARBA00022989"/>
    </source>
</evidence>
<dbReference type="InterPro" id="IPR036642">
    <property type="entry name" value="Cyt_bc1_su8_sf"/>
</dbReference>
<dbReference type="InterPro" id="IPR004205">
    <property type="entry name" value="Cyt_bc1_su8"/>
</dbReference>
<keyword evidence="8 13" id="KW-0249">Electron transport</keyword>
<comment type="function">
    <text evidence="13">Component of the ubiquinol-cytochrome c oxidoreductase, a multisubunit transmembrane complex that is part of the mitochondrial electron transport chain which drives oxidative phosphorylation. The complex plays an important role in the uptake of multiple carbon sources present in different host niches.</text>
</comment>
<protein>
    <recommendedName>
        <fullName evidence="3 13">Cytochrome b-c1 complex subunit 8</fullName>
    </recommendedName>
    <alternativeName>
        <fullName evidence="13">Complex III subunit 8</fullName>
    </alternativeName>
</protein>